<evidence type="ECO:0000256" key="3">
    <source>
        <dbReference type="ARBA" id="ARBA00022525"/>
    </source>
</evidence>
<protein>
    <recommendedName>
        <fullName evidence="10">GDSL esterase/lipase</fullName>
    </recommendedName>
</protein>
<keyword evidence="4 8" id="KW-0732">Signal</keyword>
<dbReference type="Pfam" id="PF00657">
    <property type="entry name" value="Lipase_GDSL"/>
    <property type="match status" value="1"/>
</dbReference>
<dbReference type="GO" id="GO:0016042">
    <property type="term" value="P:lipid catabolic process"/>
    <property type="evidence" value="ECO:0007669"/>
    <property type="project" value="UniProtKB-KW"/>
</dbReference>
<dbReference type="InterPro" id="IPR036514">
    <property type="entry name" value="SGNH_hydro_sf"/>
</dbReference>
<gene>
    <name evidence="9" type="ORF">VITISV_030206</name>
</gene>
<evidence type="ECO:0000256" key="4">
    <source>
        <dbReference type="ARBA" id="ARBA00022729"/>
    </source>
</evidence>
<evidence type="ECO:0008006" key="10">
    <source>
        <dbReference type="Google" id="ProtNLM"/>
    </source>
</evidence>
<dbReference type="InterPro" id="IPR035669">
    <property type="entry name" value="SGNH_plant_lipase-like"/>
</dbReference>
<dbReference type="CDD" id="cd01837">
    <property type="entry name" value="SGNH_plant_lipase_like"/>
    <property type="match status" value="1"/>
</dbReference>
<reference evidence="9" key="1">
    <citation type="journal article" date="2007" name="PLoS ONE">
        <title>The first genome sequence of an elite grapevine cultivar (Pinot noir Vitis vinifera L.): coping with a highly heterozygous genome.</title>
        <authorList>
            <person name="Velasco R."/>
            <person name="Zharkikh A."/>
            <person name="Troggio M."/>
            <person name="Cartwright D.A."/>
            <person name="Cestaro A."/>
            <person name="Pruss D."/>
            <person name="Pindo M."/>
            <person name="FitzGerald L.M."/>
            <person name="Vezzulli S."/>
            <person name="Reid J."/>
            <person name="Malacarne G."/>
            <person name="Iliev D."/>
            <person name="Coppola G."/>
            <person name="Wardell B."/>
            <person name="Micheletti D."/>
            <person name="Macalma T."/>
            <person name="Facci M."/>
            <person name="Mitchell J.T."/>
            <person name="Perazzolli M."/>
            <person name="Eldredge G."/>
            <person name="Gatto P."/>
            <person name="Oyzerski R."/>
            <person name="Moretto M."/>
            <person name="Gutin N."/>
            <person name="Stefanini M."/>
            <person name="Chen Y."/>
            <person name="Segala C."/>
            <person name="Davenport C."/>
            <person name="Dematte L."/>
            <person name="Mraz A."/>
            <person name="Battilana J."/>
            <person name="Stormo K."/>
            <person name="Costa F."/>
            <person name="Tao Q."/>
            <person name="Si-Ammour A."/>
            <person name="Harkins T."/>
            <person name="Lackey A."/>
            <person name="Perbost C."/>
            <person name="Taillon B."/>
            <person name="Stella A."/>
            <person name="Solovyev V."/>
            <person name="Fawcett J.A."/>
            <person name="Sterck L."/>
            <person name="Vandepoele K."/>
            <person name="Grando S.M."/>
            <person name="Toppo S."/>
            <person name="Moser C."/>
            <person name="Lanchbury J."/>
            <person name="Bogden R."/>
            <person name="Skolnick M."/>
            <person name="Sgaramella V."/>
            <person name="Bhatnagar S.K."/>
            <person name="Fontana P."/>
            <person name="Gutin A."/>
            <person name="Van de Peer Y."/>
            <person name="Salamini F."/>
            <person name="Viola R."/>
        </authorList>
    </citation>
    <scope>NUCLEOTIDE SEQUENCE</scope>
</reference>
<comment type="similarity">
    <text evidence="2">Belongs to the 'GDSL' lipolytic enzyme family.</text>
</comment>
<evidence type="ECO:0000256" key="7">
    <source>
        <dbReference type="ARBA" id="ARBA00023098"/>
    </source>
</evidence>
<sequence length="385" mass="42505">MVKQQPLWSAAVLLLLLLSLQFSTQVARSQRVPAIFCFGDSLIDDGNNNFLDSIAKSNYYPYGIDFRGPTGRFCNGKTIVDLLAEMLGVSYPQPFADPGSTGSKIFSGVNYASAAAGILDETGQNYVSYFYLLNSITIITWTREQAIIGQRFSLSQQVLNFETTLSQMRTMANGTTLSRYLAKSIVIMVFGSNDYLNNYLMPSLYPSSYNYSPPDFANLLLNHYARQILALYSLGLRKFFLAGIGPLGCMPNQRALAPPGRCLDYDNQILGTFNEGLRALVNQLNGNHPGSIFVYGNTYGIFGDILNNPATYGFSVVDRGCCGLGRNQGQITCLPMQMPCLNRNEYVFWDAFHPTTAANVILAQTAFYGPPSDCYPINVQQMALI</sequence>
<dbReference type="GO" id="GO:0016788">
    <property type="term" value="F:hydrolase activity, acting on ester bonds"/>
    <property type="evidence" value="ECO:0007669"/>
    <property type="project" value="InterPro"/>
</dbReference>
<feature type="signal peptide" evidence="8">
    <location>
        <begin position="1"/>
        <end position="29"/>
    </location>
</feature>
<keyword evidence="7" id="KW-0443">Lipid metabolism</keyword>
<keyword evidence="5" id="KW-0378">Hydrolase</keyword>
<evidence type="ECO:0000256" key="1">
    <source>
        <dbReference type="ARBA" id="ARBA00004613"/>
    </source>
</evidence>
<evidence type="ECO:0000256" key="6">
    <source>
        <dbReference type="ARBA" id="ARBA00022963"/>
    </source>
</evidence>
<dbReference type="EMBL" id="AM485174">
    <property type="protein sequence ID" value="CAN77693.1"/>
    <property type="molecule type" value="Genomic_DNA"/>
</dbReference>
<dbReference type="PANTHER" id="PTHR45650">
    <property type="entry name" value="GDSL-LIKE LIPASE/ACYLHYDROLASE-RELATED"/>
    <property type="match status" value="1"/>
</dbReference>
<proteinExistence type="inferred from homology"/>
<keyword evidence="6" id="KW-0442">Lipid degradation</keyword>
<evidence type="ECO:0000256" key="2">
    <source>
        <dbReference type="ARBA" id="ARBA00008668"/>
    </source>
</evidence>
<dbReference type="InterPro" id="IPR001087">
    <property type="entry name" value="GDSL"/>
</dbReference>
<dbReference type="Gene3D" id="3.40.50.1110">
    <property type="entry name" value="SGNH hydrolase"/>
    <property type="match status" value="1"/>
</dbReference>
<evidence type="ECO:0000256" key="8">
    <source>
        <dbReference type="SAM" id="SignalP"/>
    </source>
</evidence>
<organism evidence="9">
    <name type="scientific">Vitis vinifera</name>
    <name type="common">Grape</name>
    <dbReference type="NCBI Taxonomy" id="29760"/>
    <lineage>
        <taxon>Eukaryota</taxon>
        <taxon>Viridiplantae</taxon>
        <taxon>Streptophyta</taxon>
        <taxon>Embryophyta</taxon>
        <taxon>Tracheophyta</taxon>
        <taxon>Spermatophyta</taxon>
        <taxon>Magnoliopsida</taxon>
        <taxon>eudicotyledons</taxon>
        <taxon>Gunneridae</taxon>
        <taxon>Pentapetalae</taxon>
        <taxon>rosids</taxon>
        <taxon>Vitales</taxon>
        <taxon>Vitaceae</taxon>
        <taxon>Viteae</taxon>
        <taxon>Vitis</taxon>
    </lineage>
</organism>
<feature type="chain" id="PRO_5002680047" description="GDSL esterase/lipase" evidence="8">
    <location>
        <begin position="30"/>
        <end position="385"/>
    </location>
</feature>
<comment type="subcellular location">
    <subcellularLocation>
        <location evidence="1">Secreted</location>
    </subcellularLocation>
</comment>
<dbReference type="PANTHER" id="PTHR45650:SF8">
    <property type="entry name" value="GDSL ESTERASE_LIPASE"/>
    <property type="match status" value="1"/>
</dbReference>
<dbReference type="InterPro" id="IPR051238">
    <property type="entry name" value="GDSL_esterase/lipase"/>
</dbReference>
<dbReference type="AlphaFoldDB" id="A5C7M7"/>
<accession>A5C7M7</accession>
<keyword evidence="3" id="KW-0964">Secreted</keyword>
<dbReference type="GO" id="GO:0005576">
    <property type="term" value="C:extracellular region"/>
    <property type="evidence" value="ECO:0007669"/>
    <property type="project" value="UniProtKB-SubCell"/>
</dbReference>
<dbReference type="SUPFAM" id="SSF52266">
    <property type="entry name" value="SGNH hydrolase"/>
    <property type="match status" value="1"/>
</dbReference>
<name>A5C7M7_VITVI</name>
<dbReference type="ExpressionAtlas" id="A5C7M7">
    <property type="expression patterns" value="baseline and differential"/>
</dbReference>
<evidence type="ECO:0000313" key="9">
    <source>
        <dbReference type="EMBL" id="CAN77693.1"/>
    </source>
</evidence>
<evidence type="ECO:0000256" key="5">
    <source>
        <dbReference type="ARBA" id="ARBA00022801"/>
    </source>
</evidence>